<name>A0A2P2KLG4_RHIMU</name>
<dbReference type="AlphaFoldDB" id="A0A2P2KLG4"/>
<reference evidence="1" key="1">
    <citation type="submission" date="2018-02" db="EMBL/GenBank/DDBJ databases">
        <title>Rhizophora mucronata_Transcriptome.</title>
        <authorList>
            <person name="Meera S.P."/>
            <person name="Sreeshan A."/>
            <person name="Augustine A."/>
        </authorList>
    </citation>
    <scope>NUCLEOTIDE SEQUENCE</scope>
    <source>
        <tissue evidence="1">Leaf</tissue>
    </source>
</reference>
<accession>A0A2P2KLG4</accession>
<evidence type="ECO:0000313" key="1">
    <source>
        <dbReference type="EMBL" id="MBX06559.1"/>
    </source>
</evidence>
<protein>
    <submittedName>
        <fullName evidence="1">Uncharacterized protein</fullName>
    </submittedName>
</protein>
<proteinExistence type="predicted"/>
<dbReference type="EMBL" id="GGEC01026075">
    <property type="protein sequence ID" value="MBX06559.1"/>
    <property type="molecule type" value="Transcribed_RNA"/>
</dbReference>
<organism evidence="1">
    <name type="scientific">Rhizophora mucronata</name>
    <name type="common">Asiatic mangrove</name>
    <dbReference type="NCBI Taxonomy" id="61149"/>
    <lineage>
        <taxon>Eukaryota</taxon>
        <taxon>Viridiplantae</taxon>
        <taxon>Streptophyta</taxon>
        <taxon>Embryophyta</taxon>
        <taxon>Tracheophyta</taxon>
        <taxon>Spermatophyta</taxon>
        <taxon>Magnoliopsida</taxon>
        <taxon>eudicotyledons</taxon>
        <taxon>Gunneridae</taxon>
        <taxon>Pentapetalae</taxon>
        <taxon>rosids</taxon>
        <taxon>fabids</taxon>
        <taxon>Malpighiales</taxon>
        <taxon>Rhizophoraceae</taxon>
        <taxon>Rhizophora</taxon>
    </lineage>
</organism>
<sequence>MSKMFCSYQSPCLDVSLITCKHENEKLQYELDEFMKNKKSDDCVLWGV</sequence>